<reference evidence="1" key="1">
    <citation type="submission" date="2021-02" db="EMBL/GenBank/DDBJ databases">
        <authorList>
            <consortium name="DOE Joint Genome Institute"/>
            <person name="Ahrendt S."/>
            <person name="Looney B.P."/>
            <person name="Miyauchi S."/>
            <person name="Morin E."/>
            <person name="Drula E."/>
            <person name="Courty P.E."/>
            <person name="Chicoki N."/>
            <person name="Fauchery L."/>
            <person name="Kohler A."/>
            <person name="Kuo A."/>
            <person name="Labutti K."/>
            <person name="Pangilinan J."/>
            <person name="Lipzen A."/>
            <person name="Riley R."/>
            <person name="Andreopoulos W."/>
            <person name="He G."/>
            <person name="Johnson J."/>
            <person name="Barry K.W."/>
            <person name="Grigoriev I.V."/>
            <person name="Nagy L."/>
            <person name="Hibbett D."/>
            <person name="Henrissat B."/>
            <person name="Matheny P.B."/>
            <person name="Labbe J."/>
            <person name="Martin F."/>
        </authorList>
    </citation>
    <scope>NUCLEOTIDE SEQUENCE</scope>
    <source>
        <strain evidence="1">FP105234-sp</strain>
    </source>
</reference>
<dbReference type="EMBL" id="MU275849">
    <property type="protein sequence ID" value="KAI0051927.1"/>
    <property type="molecule type" value="Genomic_DNA"/>
</dbReference>
<sequence length="112" mass="12713">MLVWPGTSEHYRKIPTCLLYDDKCNVLAGGLEAKNAGSWPVFTRLRPRNVFHASPAWYVDEWRRRGLSEGGALHKMRRVSCLVSGAAVPSRCLLYYIGPLSESWSLRKLVVH</sequence>
<proteinExistence type="predicted"/>
<name>A0ACB8S711_9AGAM</name>
<keyword evidence="2" id="KW-1185">Reference proteome</keyword>
<evidence type="ECO:0000313" key="2">
    <source>
        <dbReference type="Proteomes" id="UP000814033"/>
    </source>
</evidence>
<comment type="caution">
    <text evidence="1">The sequence shown here is derived from an EMBL/GenBank/DDBJ whole genome shotgun (WGS) entry which is preliminary data.</text>
</comment>
<protein>
    <submittedName>
        <fullName evidence="1">Uncharacterized protein</fullName>
    </submittedName>
</protein>
<reference evidence="1" key="2">
    <citation type="journal article" date="2022" name="New Phytol.">
        <title>Evolutionary transition to the ectomycorrhizal habit in the genomes of a hyperdiverse lineage of mushroom-forming fungi.</title>
        <authorList>
            <person name="Looney B."/>
            <person name="Miyauchi S."/>
            <person name="Morin E."/>
            <person name="Drula E."/>
            <person name="Courty P.E."/>
            <person name="Kohler A."/>
            <person name="Kuo A."/>
            <person name="LaButti K."/>
            <person name="Pangilinan J."/>
            <person name="Lipzen A."/>
            <person name="Riley R."/>
            <person name="Andreopoulos W."/>
            <person name="He G."/>
            <person name="Johnson J."/>
            <person name="Nolan M."/>
            <person name="Tritt A."/>
            <person name="Barry K.W."/>
            <person name="Grigoriev I.V."/>
            <person name="Nagy L.G."/>
            <person name="Hibbett D."/>
            <person name="Henrissat B."/>
            <person name="Matheny P.B."/>
            <person name="Labbe J."/>
            <person name="Martin F.M."/>
        </authorList>
    </citation>
    <scope>NUCLEOTIDE SEQUENCE</scope>
    <source>
        <strain evidence="1">FP105234-sp</strain>
    </source>
</reference>
<organism evidence="1 2">
    <name type="scientific">Auriscalpium vulgare</name>
    <dbReference type="NCBI Taxonomy" id="40419"/>
    <lineage>
        <taxon>Eukaryota</taxon>
        <taxon>Fungi</taxon>
        <taxon>Dikarya</taxon>
        <taxon>Basidiomycota</taxon>
        <taxon>Agaricomycotina</taxon>
        <taxon>Agaricomycetes</taxon>
        <taxon>Russulales</taxon>
        <taxon>Auriscalpiaceae</taxon>
        <taxon>Auriscalpium</taxon>
    </lineage>
</organism>
<gene>
    <name evidence="1" type="ORF">FA95DRAFT_151658</name>
</gene>
<dbReference type="Proteomes" id="UP000814033">
    <property type="component" value="Unassembled WGS sequence"/>
</dbReference>
<evidence type="ECO:0000313" key="1">
    <source>
        <dbReference type="EMBL" id="KAI0051927.1"/>
    </source>
</evidence>
<accession>A0ACB8S711</accession>